<name>A0A454D5L7_VIBHA</name>
<evidence type="ECO:0000313" key="1">
    <source>
        <dbReference type="EMBL" id="EKM33940.1"/>
    </source>
</evidence>
<organism evidence="1 2">
    <name type="scientific">Vibrio harveyi</name>
    <name type="common">Beneckea harveyi</name>
    <dbReference type="NCBI Taxonomy" id="669"/>
    <lineage>
        <taxon>Bacteria</taxon>
        <taxon>Pseudomonadati</taxon>
        <taxon>Pseudomonadota</taxon>
        <taxon>Gammaproteobacteria</taxon>
        <taxon>Vibrionales</taxon>
        <taxon>Vibrionaceae</taxon>
        <taxon>Vibrio</taxon>
    </lineage>
</organism>
<accession>A0A454D5L7</accession>
<protein>
    <submittedName>
        <fullName evidence="1">Uncharacterized protein</fullName>
    </submittedName>
</protein>
<dbReference type="AlphaFoldDB" id="A0A454D5L7"/>
<dbReference type="Proteomes" id="UP000008367">
    <property type="component" value="Unassembled WGS sequence"/>
</dbReference>
<evidence type="ECO:0000313" key="2">
    <source>
        <dbReference type="Proteomes" id="UP000008367"/>
    </source>
</evidence>
<feature type="non-terminal residue" evidence="1">
    <location>
        <position position="1"/>
    </location>
</feature>
<gene>
    <name evidence="1" type="ORF">VCHENC02_0666B</name>
</gene>
<reference evidence="1 2" key="1">
    <citation type="submission" date="2012-10" db="EMBL/GenBank/DDBJ databases">
        <title>Genome sequence of Vibrio Cholerae HENC-02.</title>
        <authorList>
            <person name="Eppinger M."/>
            <person name="Hasan N.A."/>
            <person name="Sengamalay N."/>
            <person name="Hine E."/>
            <person name="Su Q."/>
            <person name="Daugherty S.C."/>
            <person name="Young S."/>
            <person name="Sadzewicz L."/>
            <person name="Tallon L."/>
            <person name="Cebula T.A."/>
            <person name="Ravel J."/>
            <person name="Colwell R.R."/>
        </authorList>
    </citation>
    <scope>NUCLEOTIDE SEQUENCE [LARGE SCALE GENOMIC DNA]</scope>
    <source>
        <strain evidence="1 2">HENC-02</strain>
    </source>
</reference>
<proteinExistence type="predicted"/>
<comment type="caution">
    <text evidence="1">The sequence shown here is derived from an EMBL/GenBank/DDBJ whole genome shotgun (WGS) entry which is preliminary data.</text>
</comment>
<sequence length="22" mass="2647">CPRIRGHYHCVFNSKGWIFKTP</sequence>
<dbReference type="EMBL" id="AJSR01000049">
    <property type="protein sequence ID" value="EKM33940.1"/>
    <property type="molecule type" value="Genomic_DNA"/>
</dbReference>